<feature type="region of interest" description="Disordered" evidence="1">
    <location>
        <begin position="97"/>
        <end position="121"/>
    </location>
</feature>
<organism evidence="2 3">
    <name type="scientific">Mesorhizobium prunaredense</name>
    <dbReference type="NCBI Taxonomy" id="1631249"/>
    <lineage>
        <taxon>Bacteria</taxon>
        <taxon>Pseudomonadati</taxon>
        <taxon>Pseudomonadota</taxon>
        <taxon>Alphaproteobacteria</taxon>
        <taxon>Hyphomicrobiales</taxon>
        <taxon>Phyllobacteriaceae</taxon>
        <taxon>Mesorhizobium</taxon>
    </lineage>
</organism>
<protein>
    <submittedName>
        <fullName evidence="2">Uncharacterized protein</fullName>
    </submittedName>
</protein>
<keyword evidence="3" id="KW-1185">Reference proteome</keyword>
<evidence type="ECO:0000313" key="3">
    <source>
        <dbReference type="Proteomes" id="UP000188388"/>
    </source>
</evidence>
<gene>
    <name evidence="2" type="ORF">BQ8794_280049</name>
</gene>
<sequence>MTFDRLRDDIRRRDWVKTYIEKEQALTLVEWFMADDWESISDLDKKLAGVGITWTDSFGVAAARVYEIHGYPEFEDRNYSGRFYEVTSRPRSKAISTPAAAAPAYAPSPAPQDAYGFTRRA</sequence>
<accession>A0A1R3VD49</accession>
<dbReference type="AlphaFoldDB" id="A0A1R3VD49"/>
<feature type="compositionally biased region" description="Low complexity" evidence="1">
    <location>
        <begin position="98"/>
        <end position="107"/>
    </location>
</feature>
<dbReference type="STRING" id="1631249.BQ8794_280049"/>
<proteinExistence type="predicted"/>
<dbReference type="RefSeq" id="WP_077379396.1">
    <property type="nucleotide sequence ID" value="NZ_FTPD01000021.1"/>
</dbReference>
<dbReference type="EMBL" id="FTPD01000021">
    <property type="protein sequence ID" value="SIT56310.1"/>
    <property type="molecule type" value="Genomic_DNA"/>
</dbReference>
<reference evidence="3" key="1">
    <citation type="submission" date="2017-01" db="EMBL/GenBank/DDBJ databases">
        <authorList>
            <person name="Brunel B."/>
        </authorList>
    </citation>
    <scope>NUCLEOTIDE SEQUENCE [LARGE SCALE GENOMIC DNA]</scope>
</reference>
<dbReference type="Proteomes" id="UP000188388">
    <property type="component" value="Unassembled WGS sequence"/>
</dbReference>
<evidence type="ECO:0000313" key="2">
    <source>
        <dbReference type="EMBL" id="SIT56310.1"/>
    </source>
</evidence>
<name>A0A1R3VD49_9HYPH</name>
<evidence type="ECO:0000256" key="1">
    <source>
        <dbReference type="SAM" id="MobiDB-lite"/>
    </source>
</evidence>